<feature type="transmembrane region" description="Helical" evidence="18">
    <location>
        <begin position="114"/>
        <end position="137"/>
    </location>
</feature>
<comment type="caution">
    <text evidence="19">The sequence shown here is derived from an EMBL/GenBank/DDBJ whole genome shotgun (WGS) entry which is preliminary data.</text>
</comment>
<feature type="transmembrane region" description="Helical" evidence="18">
    <location>
        <begin position="181"/>
        <end position="204"/>
    </location>
</feature>
<evidence type="ECO:0000256" key="12">
    <source>
        <dbReference type="ARBA" id="ARBA00023239"/>
    </source>
</evidence>
<feature type="compositionally biased region" description="Polar residues" evidence="17">
    <location>
        <begin position="13"/>
        <end position="34"/>
    </location>
</feature>
<reference evidence="19" key="1">
    <citation type="submission" date="2020-04" db="EMBL/GenBank/DDBJ databases">
        <title>Genome Assembly and Annotation of Botryosphaeria dothidea sdau 11-99, a Latent Pathogen of Apple Fruit Ring Rot in China.</title>
        <authorList>
            <person name="Yu C."/>
            <person name="Diao Y."/>
            <person name="Lu Q."/>
            <person name="Zhao J."/>
            <person name="Cui S."/>
            <person name="Peng C."/>
            <person name="He B."/>
            <person name="Liu H."/>
        </authorList>
    </citation>
    <scope>NUCLEOTIDE SEQUENCE [LARGE SCALE GENOMIC DNA]</scope>
    <source>
        <strain evidence="19">Sdau11-99</strain>
    </source>
</reference>
<keyword evidence="9 18" id="KW-1133">Transmembrane helix</keyword>
<keyword evidence="12 19" id="KW-0456">Lyase</keyword>
<dbReference type="GO" id="GO:0005789">
    <property type="term" value="C:endoplasmic reticulum membrane"/>
    <property type="evidence" value="ECO:0007669"/>
    <property type="project" value="UniProtKB-SubCell"/>
</dbReference>
<evidence type="ECO:0000256" key="6">
    <source>
        <dbReference type="ARBA" id="ARBA00022824"/>
    </source>
</evidence>
<feature type="transmembrane region" description="Helical" evidence="18">
    <location>
        <begin position="84"/>
        <end position="102"/>
    </location>
</feature>
<dbReference type="InterPro" id="IPR050477">
    <property type="entry name" value="GrpII_AminoAcid_Decarb"/>
</dbReference>
<feature type="transmembrane region" description="Helical" evidence="18">
    <location>
        <begin position="374"/>
        <end position="395"/>
    </location>
</feature>
<evidence type="ECO:0000256" key="18">
    <source>
        <dbReference type="SAM" id="Phobius"/>
    </source>
</evidence>
<evidence type="ECO:0000256" key="15">
    <source>
        <dbReference type="ARBA" id="ARBA00042568"/>
    </source>
</evidence>
<dbReference type="GO" id="GO:0030170">
    <property type="term" value="F:pyridoxal phosphate binding"/>
    <property type="evidence" value="ECO:0007669"/>
    <property type="project" value="InterPro"/>
</dbReference>
<organism evidence="19 20">
    <name type="scientific">Botryosphaeria dothidea</name>
    <dbReference type="NCBI Taxonomy" id="55169"/>
    <lineage>
        <taxon>Eukaryota</taxon>
        <taxon>Fungi</taxon>
        <taxon>Dikarya</taxon>
        <taxon>Ascomycota</taxon>
        <taxon>Pezizomycotina</taxon>
        <taxon>Dothideomycetes</taxon>
        <taxon>Dothideomycetes incertae sedis</taxon>
        <taxon>Botryosphaeriales</taxon>
        <taxon>Botryosphaeriaceae</taxon>
        <taxon>Botryosphaeria</taxon>
    </lineage>
</organism>
<accession>A0A8H4IPN0</accession>
<dbReference type="InterPro" id="IPR015422">
    <property type="entry name" value="PyrdxlP-dep_Trfase_small"/>
</dbReference>
<evidence type="ECO:0000256" key="11">
    <source>
        <dbReference type="ARBA" id="ARBA00023136"/>
    </source>
</evidence>
<evidence type="ECO:0000313" key="19">
    <source>
        <dbReference type="EMBL" id="KAF4303863.1"/>
    </source>
</evidence>
<keyword evidence="11 18" id="KW-0472">Membrane</keyword>
<dbReference type="Proteomes" id="UP000572817">
    <property type="component" value="Unassembled WGS sequence"/>
</dbReference>
<gene>
    <name evidence="19" type="ORF">GTA08_BOTSDO07789</name>
</gene>
<keyword evidence="6" id="KW-0256">Endoplasmic reticulum</keyword>
<dbReference type="OrthoDB" id="10254570at2759"/>
<dbReference type="GO" id="GO:0030149">
    <property type="term" value="P:sphingolipid catabolic process"/>
    <property type="evidence" value="ECO:0007669"/>
    <property type="project" value="TreeGrafter"/>
</dbReference>
<evidence type="ECO:0000256" key="5">
    <source>
        <dbReference type="ARBA" id="ARBA00022692"/>
    </source>
</evidence>
<evidence type="ECO:0000256" key="1">
    <source>
        <dbReference type="ARBA" id="ARBA00001933"/>
    </source>
</evidence>
<dbReference type="Pfam" id="PF13593">
    <property type="entry name" value="SBF_like"/>
    <property type="match status" value="1"/>
</dbReference>
<keyword evidence="10" id="KW-0443">Lipid metabolism</keyword>
<dbReference type="Pfam" id="PF00282">
    <property type="entry name" value="Pyridoxal_deC"/>
    <property type="match status" value="1"/>
</dbReference>
<feature type="transmembrane region" description="Helical" evidence="18">
    <location>
        <begin position="261"/>
        <end position="278"/>
    </location>
</feature>
<dbReference type="GO" id="GO:0008117">
    <property type="term" value="F:sphinganine-1-phosphate aldolase activity"/>
    <property type="evidence" value="ECO:0007669"/>
    <property type="project" value="UniProtKB-EC"/>
</dbReference>
<feature type="transmembrane region" description="Helical" evidence="18">
    <location>
        <begin position="298"/>
        <end position="319"/>
    </location>
</feature>
<dbReference type="InterPro" id="IPR016833">
    <property type="entry name" value="Put_Na-Bile_cotransptr"/>
</dbReference>
<keyword evidence="8" id="KW-0746">Sphingolipid metabolism</keyword>
<feature type="transmembrane region" description="Helical" evidence="18">
    <location>
        <begin position="552"/>
        <end position="572"/>
    </location>
</feature>
<proteinExistence type="inferred from homology"/>
<dbReference type="AlphaFoldDB" id="A0A8H4IPN0"/>
<keyword evidence="20" id="KW-1185">Reference proteome</keyword>
<comment type="pathway">
    <text evidence="3">Lipid metabolism; sphingolipid metabolism.</text>
</comment>
<dbReference type="InterPro" id="IPR038770">
    <property type="entry name" value="Na+/solute_symporter_sf"/>
</dbReference>
<evidence type="ECO:0000256" key="9">
    <source>
        <dbReference type="ARBA" id="ARBA00022989"/>
    </source>
</evidence>
<dbReference type="Gene3D" id="3.40.640.10">
    <property type="entry name" value="Type I PLP-dependent aspartate aminotransferase-like (Major domain)"/>
    <property type="match status" value="1"/>
</dbReference>
<feature type="transmembrane region" description="Helical" evidence="18">
    <location>
        <begin position="227"/>
        <end position="249"/>
    </location>
</feature>
<evidence type="ECO:0000313" key="20">
    <source>
        <dbReference type="Proteomes" id="UP000572817"/>
    </source>
</evidence>
<feature type="transmembrane region" description="Helical" evidence="18">
    <location>
        <begin position="340"/>
        <end position="362"/>
    </location>
</feature>
<dbReference type="Gene3D" id="1.20.1530.20">
    <property type="match status" value="1"/>
</dbReference>
<protein>
    <recommendedName>
        <fullName evidence="14">sphinganine-1-phosphate aldolase</fullName>
        <ecNumber evidence="14">4.1.2.27</ecNumber>
    </recommendedName>
    <alternativeName>
        <fullName evidence="15">Sphingosine-1-phosphate aldolase</fullName>
    </alternativeName>
</protein>
<evidence type="ECO:0000256" key="8">
    <source>
        <dbReference type="ARBA" id="ARBA00022919"/>
    </source>
</evidence>
<feature type="transmembrane region" description="Helical" evidence="18">
    <location>
        <begin position="149"/>
        <end position="169"/>
    </location>
</feature>
<evidence type="ECO:0000256" key="13">
    <source>
        <dbReference type="ARBA" id="ARBA00038302"/>
    </source>
</evidence>
<dbReference type="EMBL" id="WWBZ02000051">
    <property type="protein sequence ID" value="KAF4303863.1"/>
    <property type="molecule type" value="Genomic_DNA"/>
</dbReference>
<feature type="modified residue" description="N6-(pyridoxal phosphate)lysine" evidence="16">
    <location>
        <position position="881"/>
    </location>
</feature>
<evidence type="ECO:0000256" key="17">
    <source>
        <dbReference type="SAM" id="MobiDB-lite"/>
    </source>
</evidence>
<evidence type="ECO:0000256" key="7">
    <source>
        <dbReference type="ARBA" id="ARBA00022898"/>
    </source>
</evidence>
<keyword evidence="5 18" id="KW-0812">Transmembrane</keyword>
<comment type="subcellular location">
    <subcellularLocation>
        <location evidence="2">Endoplasmic reticulum membrane</location>
        <topology evidence="2">Single-pass membrane protein</topology>
    </subcellularLocation>
</comment>
<keyword evidence="7 16" id="KW-0663">Pyridoxal phosphate</keyword>
<evidence type="ECO:0000256" key="16">
    <source>
        <dbReference type="PIRSR" id="PIRSR602129-50"/>
    </source>
</evidence>
<evidence type="ECO:0000256" key="10">
    <source>
        <dbReference type="ARBA" id="ARBA00023098"/>
    </source>
</evidence>
<dbReference type="EC" id="4.1.2.27" evidence="14"/>
<name>A0A8H4IPN0_9PEZI</name>
<comment type="similarity">
    <text evidence="13">Belongs to the group II decarboxylase family. Sphingosine-1-phosphate lyase subfamily.</text>
</comment>
<feature type="region of interest" description="Disordered" evidence="17">
    <location>
        <begin position="1"/>
        <end position="34"/>
    </location>
</feature>
<evidence type="ECO:0000256" key="14">
    <source>
        <dbReference type="ARBA" id="ARBA00038965"/>
    </source>
</evidence>
<dbReference type="FunFam" id="6.10.140.2150:FF:000002">
    <property type="entry name" value="Sphinganine-1-phosphate aldolase Bst1"/>
    <property type="match status" value="1"/>
</dbReference>
<dbReference type="Gene3D" id="6.10.140.2150">
    <property type="match status" value="1"/>
</dbReference>
<evidence type="ECO:0000256" key="2">
    <source>
        <dbReference type="ARBA" id="ARBA00004389"/>
    </source>
</evidence>
<evidence type="ECO:0000256" key="3">
    <source>
        <dbReference type="ARBA" id="ARBA00004760"/>
    </source>
</evidence>
<dbReference type="GO" id="GO:0019752">
    <property type="term" value="P:carboxylic acid metabolic process"/>
    <property type="evidence" value="ECO:0007669"/>
    <property type="project" value="InterPro"/>
</dbReference>
<comment type="pathway">
    <text evidence="4">Sphingolipid metabolism.</text>
</comment>
<dbReference type="PANTHER" id="PTHR42735:SF6">
    <property type="entry name" value="SPHINGOSINE-1-PHOSPHATE LYASE 1"/>
    <property type="match status" value="1"/>
</dbReference>
<dbReference type="InterPro" id="IPR015424">
    <property type="entry name" value="PyrdxlP-dep_Trfase"/>
</dbReference>
<sequence length="1093" mass="119759">MKTPGGPHRPPITASTAASREATDPSSSSSQQRPTHPILTHLKTTLNVTLNQWMIIGIGVVCVLAYFFPHVAAHGGVIRSEYSILYGAVAVIFLISGLSIAGKKLLVHAGNWRLHLIVQGASFVLCPLTMWAFVAAIDAGDVAGKIDRVVLVGFLLTACIPTTIASNVVMTRAADGDEAAALVEVLLGNVFGPVISPAFTVALLPKTERFEMWKNVSGDLSEMYRNVFKLLGLAVYLPLAVGQLIRWYWPDAIQRAMQRWRLNKVGTFCLLLLIWSSFSSCFETSALQDLSTETVILIVFFNIGIYLFWTIICFLCARIPESVGHYTKGIIRRFDKPETIAICFCGPAKTAGLGIPLVYAMWTEYSTEVKARMSIPMILFTTEQVFCAHFLVHVFKRWARREKIRDDGVVVEAERGPEMSSTPTTLQQCTKAATTCSRRFFLFGNTMAVDPASLSRRRSPVLMHVKPRGFYRNGEAAEAVHGDWRSLGSRHVTASLTYTYHGRRSPCNFAASTCAPRQIPSHTTKMPGSSRLPVSLRETFQAQRRATPRSQLLALNLDIIRNLIFILFVLRWTRKAFYQLKGRGIVGSTVDFYLAARRVLYGYFLRLPGVRSKVQTQVSEAIVKLEQKLVPSGPGVDRHVRLPQEGWGEDRVREELEKLSDMAHTRWEDGRVSGAVYHGGDELVKLQTEAFGKFTVSNPIHPDVFPAVRKMEAEVVAMVLSLFNAPEGAAGCSTSGGTESILMACLSARNKAYAERGVTEPEMILPETAHTAFRKAGEYFKIKVHLVACRAPSYKVDLRAVSRLINPNTVLLVGSSPNFPHGIIDDISGLSRIAQRKNIPLHVDCCLGSFLVPFLEKAGFETELFDFRLKGVTSISCDTHKYGFAPKGNSTVLYRTDSLRSYQYFISPDWSGGVYASPSIAGSRPGALIAGCWASLMAQGENGYISACHKIVGATKRIESELRSNPALATDLKVVGKPLVSVVAFTSISLDIYDIADGMSARGWHLNALQNPPAIHVAVTLPIVAATEQLVSDLVDVVEGVREAERKRLAEGKGAKGAVKGDAAALYGVAGSLPNKGIVVELAKGFLDTLYKA</sequence>
<feature type="transmembrane region" description="Helical" evidence="18">
    <location>
        <begin position="53"/>
        <end position="72"/>
    </location>
</feature>
<dbReference type="Gene3D" id="3.90.1150.10">
    <property type="entry name" value="Aspartate Aminotransferase, domain 1"/>
    <property type="match status" value="1"/>
</dbReference>
<evidence type="ECO:0000256" key="4">
    <source>
        <dbReference type="ARBA" id="ARBA00004991"/>
    </source>
</evidence>
<dbReference type="InterPro" id="IPR015421">
    <property type="entry name" value="PyrdxlP-dep_Trfase_major"/>
</dbReference>
<comment type="cofactor">
    <cofactor evidence="1 16">
        <name>pyridoxal 5'-phosphate</name>
        <dbReference type="ChEBI" id="CHEBI:597326"/>
    </cofactor>
</comment>
<dbReference type="InterPro" id="IPR002129">
    <property type="entry name" value="PyrdxlP-dep_de-COase"/>
</dbReference>
<dbReference type="PANTHER" id="PTHR42735">
    <property type="match status" value="1"/>
</dbReference>
<dbReference type="SUPFAM" id="SSF53383">
    <property type="entry name" value="PLP-dependent transferases"/>
    <property type="match status" value="1"/>
</dbReference>
<dbReference type="FunFam" id="3.40.640.10:FF:000020">
    <property type="entry name" value="sphingosine-1-phosphate lyase 1"/>
    <property type="match status" value="1"/>
</dbReference>